<proteinExistence type="predicted"/>
<dbReference type="Proteomes" id="UP000256763">
    <property type="component" value="Unassembled WGS sequence"/>
</dbReference>
<sequence length="201" mass="21533">MVDYVPINESETLPGAPLTSSLGFRFANNPIAIAQGAEGAPRIDTPAYQDKSLTNDKIADDTITPGKLATVSAGDDFLVGGLLGESIVETSTGSEKAFIEYLCLQGGSCRVRLHQARTGIAGDSIVVIRVNGQQRQIWSTSSASGHARTVDVAINRGDTLTVSVNRTASNATIISDFRITTSQMAFAWPHRLYLDFDNRDD</sequence>
<keyword evidence="2" id="KW-1185">Reference proteome</keyword>
<evidence type="ECO:0000313" key="1">
    <source>
        <dbReference type="EMBL" id="RFA35128.1"/>
    </source>
</evidence>
<dbReference type="EMBL" id="NFZW01000013">
    <property type="protein sequence ID" value="RFA35128.1"/>
    <property type="molecule type" value="Genomic_DNA"/>
</dbReference>
<gene>
    <name evidence="1" type="ORF">CAL65_13560</name>
</gene>
<protein>
    <submittedName>
        <fullName evidence="1">Uncharacterized protein</fullName>
    </submittedName>
</protein>
<organism evidence="1 2">
    <name type="scientific">Alkalilimnicola ehrlichii</name>
    <dbReference type="NCBI Taxonomy" id="351052"/>
    <lineage>
        <taxon>Bacteria</taxon>
        <taxon>Pseudomonadati</taxon>
        <taxon>Pseudomonadota</taxon>
        <taxon>Gammaproteobacteria</taxon>
        <taxon>Chromatiales</taxon>
        <taxon>Ectothiorhodospiraceae</taxon>
        <taxon>Alkalilimnicola</taxon>
    </lineage>
</organism>
<comment type="caution">
    <text evidence="1">The sequence shown here is derived from an EMBL/GenBank/DDBJ whole genome shotgun (WGS) entry which is preliminary data.</text>
</comment>
<name>A0A3E0WQM6_9GAMM</name>
<accession>A0A3E0WQM6</accession>
<reference evidence="2" key="1">
    <citation type="submission" date="2017-05" db="EMBL/GenBank/DDBJ databases">
        <authorList>
            <person name="Sharma S."/>
            <person name="Sidhu C."/>
            <person name="Pinnaka A.K."/>
        </authorList>
    </citation>
    <scope>NUCLEOTIDE SEQUENCE [LARGE SCALE GENOMIC DNA]</scope>
    <source>
        <strain evidence="2">AK93</strain>
    </source>
</reference>
<dbReference type="AlphaFoldDB" id="A0A3E0WQM6"/>
<evidence type="ECO:0000313" key="2">
    <source>
        <dbReference type="Proteomes" id="UP000256763"/>
    </source>
</evidence>
<dbReference type="RefSeq" id="WP_116304320.1">
    <property type="nucleotide sequence ID" value="NZ_NFZV01000053.1"/>
</dbReference>